<dbReference type="AlphaFoldDB" id="X1EXP4"/>
<accession>X1EXP4</accession>
<sequence length="66" mass="7337">MKKEEGVHATDIAKRKKPKMQKVTIGIEVENEKGGIVIGCVKGEWLATLSSKEILEMVKEAINEIE</sequence>
<proteinExistence type="predicted"/>
<reference evidence="1" key="1">
    <citation type="journal article" date="2014" name="Front. Microbiol.">
        <title>High frequency of phylogenetically diverse reductive dehalogenase-homologous genes in deep subseafloor sedimentary metagenomes.</title>
        <authorList>
            <person name="Kawai M."/>
            <person name="Futagami T."/>
            <person name="Toyoda A."/>
            <person name="Takaki Y."/>
            <person name="Nishi S."/>
            <person name="Hori S."/>
            <person name="Arai W."/>
            <person name="Tsubouchi T."/>
            <person name="Morono Y."/>
            <person name="Uchiyama I."/>
            <person name="Ito T."/>
            <person name="Fujiyama A."/>
            <person name="Inagaki F."/>
            <person name="Takami H."/>
        </authorList>
    </citation>
    <scope>NUCLEOTIDE SEQUENCE</scope>
    <source>
        <strain evidence="1">Expedition CK06-06</strain>
    </source>
</reference>
<name>X1EXP4_9ZZZZ</name>
<dbReference type="EMBL" id="BARU01000004">
    <property type="protein sequence ID" value="GAH25060.1"/>
    <property type="molecule type" value="Genomic_DNA"/>
</dbReference>
<comment type="caution">
    <text evidence="1">The sequence shown here is derived from an EMBL/GenBank/DDBJ whole genome shotgun (WGS) entry which is preliminary data.</text>
</comment>
<organism evidence="1">
    <name type="scientific">marine sediment metagenome</name>
    <dbReference type="NCBI Taxonomy" id="412755"/>
    <lineage>
        <taxon>unclassified sequences</taxon>
        <taxon>metagenomes</taxon>
        <taxon>ecological metagenomes</taxon>
    </lineage>
</organism>
<protein>
    <submittedName>
        <fullName evidence="1">Uncharacterized protein</fullName>
    </submittedName>
</protein>
<evidence type="ECO:0000313" key="1">
    <source>
        <dbReference type="EMBL" id="GAH25060.1"/>
    </source>
</evidence>
<gene>
    <name evidence="1" type="ORF">S03H2_00066</name>
</gene>